<protein>
    <submittedName>
        <fullName evidence="1">Utp14 protein-domain-containing protein</fullName>
    </submittedName>
</protein>
<dbReference type="Proteomes" id="UP000790377">
    <property type="component" value="Unassembled WGS sequence"/>
</dbReference>
<name>A0ACB8ANM7_9AGAM</name>
<accession>A0ACB8ANM7</accession>
<organism evidence="1 2">
    <name type="scientific">Hygrophoropsis aurantiaca</name>
    <dbReference type="NCBI Taxonomy" id="72124"/>
    <lineage>
        <taxon>Eukaryota</taxon>
        <taxon>Fungi</taxon>
        <taxon>Dikarya</taxon>
        <taxon>Basidiomycota</taxon>
        <taxon>Agaricomycotina</taxon>
        <taxon>Agaricomycetes</taxon>
        <taxon>Agaricomycetidae</taxon>
        <taxon>Boletales</taxon>
        <taxon>Coniophorineae</taxon>
        <taxon>Hygrophoropsidaceae</taxon>
        <taxon>Hygrophoropsis</taxon>
    </lineage>
</organism>
<evidence type="ECO:0000313" key="1">
    <source>
        <dbReference type="EMBL" id="KAH7914539.1"/>
    </source>
</evidence>
<proteinExistence type="predicted"/>
<dbReference type="EMBL" id="MU267612">
    <property type="protein sequence ID" value="KAH7914539.1"/>
    <property type="molecule type" value="Genomic_DNA"/>
</dbReference>
<keyword evidence="2" id="KW-1185">Reference proteome</keyword>
<evidence type="ECO:0000313" key="2">
    <source>
        <dbReference type="Proteomes" id="UP000790377"/>
    </source>
</evidence>
<reference evidence="1" key="1">
    <citation type="journal article" date="2021" name="New Phytol.">
        <title>Evolutionary innovations through gain and loss of genes in the ectomycorrhizal Boletales.</title>
        <authorList>
            <person name="Wu G."/>
            <person name="Miyauchi S."/>
            <person name="Morin E."/>
            <person name="Kuo A."/>
            <person name="Drula E."/>
            <person name="Varga T."/>
            <person name="Kohler A."/>
            <person name="Feng B."/>
            <person name="Cao Y."/>
            <person name="Lipzen A."/>
            <person name="Daum C."/>
            <person name="Hundley H."/>
            <person name="Pangilinan J."/>
            <person name="Johnson J."/>
            <person name="Barry K."/>
            <person name="LaButti K."/>
            <person name="Ng V."/>
            <person name="Ahrendt S."/>
            <person name="Min B."/>
            <person name="Choi I.G."/>
            <person name="Park H."/>
            <person name="Plett J.M."/>
            <person name="Magnuson J."/>
            <person name="Spatafora J.W."/>
            <person name="Nagy L.G."/>
            <person name="Henrissat B."/>
            <person name="Grigoriev I.V."/>
            <person name="Yang Z.L."/>
            <person name="Xu J."/>
            <person name="Martin F.M."/>
        </authorList>
    </citation>
    <scope>NUCLEOTIDE SEQUENCE</scope>
    <source>
        <strain evidence="1">ATCC 28755</strain>
    </source>
</reference>
<gene>
    <name evidence="1" type="ORF">BJ138DRAFT_1143654</name>
</gene>
<sequence length="1139" mass="123195">MARTNNPASQSRKPKPRLPSSLQSSALRSSISKGKSTAHKNAAGYAKRLSRKAAAGGSARDLEDVYEYAPHSKVRRAKVKLDLDRDEMEMGGGAGSGSGSEDDDDDDGEIMRGGKKKSGGREPRLLGDDEELDSEDDEEIDSEGAFEESDEETYAGFPFRSAKPKAKGQRPSRPLEVDLNEDDEDERGSESGDEPDEDEPMQDSEDDDEDDGDGEFFDVLDVFDGKADDTEVQEPRKKLDQSKGHSADIGEDGNEYENGDSVDDEDENENDDKENDEASNSESDSISGSESDSPEALHSLTNFISSLDTTDTKKRKTPADDAQREADSRARKRRALNLALKERTEAGPEGEFGAGGATTDSQKLSLDDLLAPLTSSSSALASLKKSIKPLVNSSSKTKAKILSAPLPLRTQERLDREAAYEQTKEEVNKWSATMKHIRQAEHLSFPLQAQPAARVSGLELAARFKPTTPLETQVSSLLASAELSTEANITATESTALAQLALTPEEVAARRAELRTMRELAFRAEVKAKRVAKIKSKTFRRIRKKQREKLDGGDGVGARGNDDGDEDDDDDAARMKAEVARARERATLRHKHTGKWAQAMKERGQDGMDVDQRREIAEMLDRGEKLRRRIQGVGTDDEQGGGDSGSDASDEDAQDEESIKRRAFEELSRLETSATGMDENTPGTSSKSVFSMKFMRDAAARHELAAQSAMDDFAREMGINDEGHGSDSGVEELGDGNSNGDQTERTGVVVQRTANGGRVSFRPGARASAAEIVTAPNVTRAQNMGPPPSDTSSVTLQSADVAVMSPTIGTSSRVYRNGREDTDADGSEELLSHQASVNPWLAGASASSSAKVNMNTNTKAKNATLVQKSSSTQSKSAYKLGKQAARNEEARRAGVDDAKVEISVGEVLKAAAVVEGAGEAADDVPSKPKPKSTSQPGAQPKRKSNGVPAVHNPDDDSDVHSEIEEQEREMQIGKKGKAAQVKGKASGVKAFEQRDLVALAFAGDNVVQAFEESKRREIEEDAPRVVDTTLPGWGSWGGTGTTQRAPRPHLLKSIPGVTPTARADHAKPHLIISEKRDKKAGKYLVKELPHPYTSHAQFERAMGVPVGSEWNTRVGFQRGTVPRVVKKMGTVIDPLEKLF</sequence>
<comment type="caution">
    <text evidence="1">The sequence shown here is derived from an EMBL/GenBank/DDBJ whole genome shotgun (WGS) entry which is preliminary data.</text>
</comment>